<reference evidence="1" key="1">
    <citation type="submission" date="2020-08" db="EMBL/GenBank/DDBJ databases">
        <title>Spodoptera exigua strain:BAW_Kor-Di-RS1 Genome sequencing and assembly.</title>
        <authorList>
            <person name="Kim J."/>
            <person name="Nam H.Y."/>
            <person name="Kwon M."/>
            <person name="Choi J.H."/>
            <person name="Cho S.R."/>
            <person name="Kim G.-H."/>
        </authorList>
    </citation>
    <scope>NUCLEOTIDE SEQUENCE</scope>
    <source>
        <strain evidence="1">BAW_Kor-Di-RS1</strain>
        <tissue evidence="1">Whole-body</tissue>
    </source>
</reference>
<accession>A0A835L999</accession>
<dbReference type="AlphaFoldDB" id="A0A835L999"/>
<organism evidence="1 2">
    <name type="scientific">Spodoptera exigua</name>
    <name type="common">Beet armyworm</name>
    <name type="synonym">Noctua fulgens</name>
    <dbReference type="NCBI Taxonomy" id="7107"/>
    <lineage>
        <taxon>Eukaryota</taxon>
        <taxon>Metazoa</taxon>
        <taxon>Ecdysozoa</taxon>
        <taxon>Arthropoda</taxon>
        <taxon>Hexapoda</taxon>
        <taxon>Insecta</taxon>
        <taxon>Pterygota</taxon>
        <taxon>Neoptera</taxon>
        <taxon>Endopterygota</taxon>
        <taxon>Lepidoptera</taxon>
        <taxon>Glossata</taxon>
        <taxon>Ditrysia</taxon>
        <taxon>Noctuoidea</taxon>
        <taxon>Noctuidae</taxon>
        <taxon>Amphipyrinae</taxon>
        <taxon>Spodoptera</taxon>
    </lineage>
</organism>
<dbReference type="Proteomes" id="UP000648187">
    <property type="component" value="Unassembled WGS sequence"/>
</dbReference>
<dbReference type="EMBL" id="JACKWZ010000115">
    <property type="protein sequence ID" value="KAF9415177.1"/>
    <property type="molecule type" value="Genomic_DNA"/>
</dbReference>
<protein>
    <submittedName>
        <fullName evidence="1">Uncharacterized protein</fullName>
    </submittedName>
</protein>
<evidence type="ECO:0000313" key="1">
    <source>
        <dbReference type="EMBL" id="KAF9415177.1"/>
    </source>
</evidence>
<evidence type="ECO:0000313" key="2">
    <source>
        <dbReference type="Proteomes" id="UP000648187"/>
    </source>
</evidence>
<proteinExistence type="predicted"/>
<comment type="caution">
    <text evidence="1">The sequence shown here is derived from an EMBL/GenBank/DDBJ whole genome shotgun (WGS) entry which is preliminary data.</text>
</comment>
<name>A0A835L999_SPOEX</name>
<keyword evidence="2" id="KW-1185">Reference proteome</keyword>
<sequence length="82" mass="9523">MAAIVYIGFSRAANVLSWPKTAAIFLAKRIRCLICVVFGKLTMAYIMDVDCFLSRYDCLFLNYNIFEWPWQETHTHTRNVPG</sequence>
<gene>
    <name evidence="1" type="ORF">HW555_007053</name>
</gene>